<dbReference type="GO" id="GO:0042147">
    <property type="term" value="P:retrograde transport, endosome to Golgi"/>
    <property type="evidence" value="ECO:0007669"/>
    <property type="project" value="TreeGrafter"/>
</dbReference>
<dbReference type="GO" id="GO:0005829">
    <property type="term" value="C:cytosol"/>
    <property type="evidence" value="ECO:0007669"/>
    <property type="project" value="GOC"/>
</dbReference>
<dbReference type="GO" id="GO:0032456">
    <property type="term" value="P:endocytic recycling"/>
    <property type="evidence" value="ECO:0007669"/>
    <property type="project" value="TreeGrafter"/>
</dbReference>
<dbReference type="PANTHER" id="PTHR14190">
    <property type="entry name" value="SUPPRESSOR OF ACTIN MUTATIONS 2/VACUOLAR PROTEIN SORTING 52"/>
    <property type="match status" value="1"/>
</dbReference>
<name>A0A1Y1WD87_9FUNG</name>
<comment type="caution">
    <text evidence="9">The sequence shown here is derived from an EMBL/GenBank/DDBJ whole genome shotgun (WGS) entry which is preliminary data.</text>
</comment>
<dbReference type="InterPro" id="IPR007258">
    <property type="entry name" value="Vps52"/>
</dbReference>
<dbReference type="STRING" id="61395.A0A1Y1WD87"/>
<dbReference type="GO" id="GO:0019905">
    <property type="term" value="F:syntaxin binding"/>
    <property type="evidence" value="ECO:0007669"/>
    <property type="project" value="TreeGrafter"/>
</dbReference>
<evidence type="ECO:0000256" key="3">
    <source>
        <dbReference type="ARBA" id="ARBA00022448"/>
    </source>
</evidence>
<dbReference type="Proteomes" id="UP000193922">
    <property type="component" value="Unassembled WGS sequence"/>
</dbReference>
<evidence type="ECO:0000256" key="1">
    <source>
        <dbReference type="ARBA" id="ARBA00004601"/>
    </source>
</evidence>
<comment type="subcellular location">
    <subcellularLocation>
        <location evidence="1">Golgi apparatus</location>
        <location evidence="1">trans-Golgi network</location>
    </subcellularLocation>
</comment>
<evidence type="ECO:0000259" key="8">
    <source>
        <dbReference type="Pfam" id="PF20655"/>
    </source>
</evidence>
<keyword evidence="4" id="KW-0653">Protein transport</keyword>
<evidence type="ECO:0000313" key="9">
    <source>
        <dbReference type="EMBL" id="ORX71491.1"/>
    </source>
</evidence>
<feature type="domain" description="Vps52 C-terminal" evidence="8">
    <location>
        <begin position="267"/>
        <end position="578"/>
    </location>
</feature>
<proteinExistence type="inferred from homology"/>
<dbReference type="Pfam" id="PF04129">
    <property type="entry name" value="Vps52_CC"/>
    <property type="match status" value="1"/>
</dbReference>
<evidence type="ECO:0000313" key="10">
    <source>
        <dbReference type="Proteomes" id="UP000193922"/>
    </source>
</evidence>
<evidence type="ECO:0000256" key="2">
    <source>
        <dbReference type="ARBA" id="ARBA00008180"/>
    </source>
</evidence>
<keyword evidence="10" id="KW-1185">Reference proteome</keyword>
<keyword evidence="6" id="KW-0175">Coiled coil</keyword>
<sequence>MAGTSPQKDPVDLTFEGFDTTNEPEALINLDEELGNAQNDELVKQVLTKGVDLRQHSRQIEQELHDLEDEQLASYEQHESELLALDAEIKNCDEVLENMERLLVNFKSNLGAINNDIQALQTDSLSMSLKLKNRVVTEKQLSKILQGVVVPPDAVRTICDGEVNEKYLECLVEVNKKIAYMRVHGKQHKRLRAFQEIQPELDLLRLRASAKIREYLLDKINGLRALSTNVLILQNSIFLKYRFFNHFLIERHPEAAVEVRDSYIHIMRQYYLDHFETYQRGLMKLERVIADKSDVIGLDESSTKLSLFGSTKTVARDKNNVFNLGTRAAILDSSDPRAIVLSIATDSNAKYPFEELFRSYNLALVDNATTEYEFIMQFFVSPKARQKMTGSDMARMIFGHIFEPSMRVGELFLKGYLETAHDALGILLCIRIMASLASELQRRLVPVLESYVNSMNMHLWPKFQAIIDTHIESIKRLANAHRSKTKLDTQPPAAVRRYAELAASILRLNAAYNTHAVSLGLARLRTSVQSYLTHVSGSSSDKHQALVFLINSYDLLLTVLFENGFSEREEEVASWKQEFSATVMEFAETELAKHFGYLKQFVLEAEQQSDISQVGTDGLDRVAGEFNAGWRSQIANINSSIIQSFSNFRTGTEILHAVLGQLIIYYTRFHSLYDKRFARRGSATSTCQPVGVQNVMVEIKKYRNNF</sequence>
<dbReference type="AlphaFoldDB" id="A0A1Y1WD87"/>
<keyword evidence="3" id="KW-0813">Transport</keyword>
<dbReference type="InterPro" id="IPR048319">
    <property type="entry name" value="Vps52_CC"/>
</dbReference>
<dbReference type="GO" id="GO:0015031">
    <property type="term" value="P:protein transport"/>
    <property type="evidence" value="ECO:0007669"/>
    <property type="project" value="UniProtKB-KW"/>
</dbReference>
<dbReference type="EMBL" id="MCFD01000004">
    <property type="protein sequence ID" value="ORX71491.1"/>
    <property type="molecule type" value="Genomic_DNA"/>
</dbReference>
<feature type="coiled-coil region" evidence="6">
    <location>
        <begin position="50"/>
        <end position="116"/>
    </location>
</feature>
<keyword evidence="5" id="KW-0333">Golgi apparatus</keyword>
<evidence type="ECO:0000256" key="4">
    <source>
        <dbReference type="ARBA" id="ARBA00022927"/>
    </source>
</evidence>
<dbReference type="GO" id="GO:0006896">
    <property type="term" value="P:Golgi to vacuole transport"/>
    <property type="evidence" value="ECO:0007669"/>
    <property type="project" value="TreeGrafter"/>
</dbReference>
<dbReference type="OrthoDB" id="19482at2759"/>
<dbReference type="GeneID" id="63806124"/>
<evidence type="ECO:0000259" key="7">
    <source>
        <dbReference type="Pfam" id="PF04129"/>
    </source>
</evidence>
<organism evidence="9 10">
    <name type="scientific">Linderina pennispora</name>
    <dbReference type="NCBI Taxonomy" id="61395"/>
    <lineage>
        <taxon>Eukaryota</taxon>
        <taxon>Fungi</taxon>
        <taxon>Fungi incertae sedis</taxon>
        <taxon>Zoopagomycota</taxon>
        <taxon>Kickxellomycotina</taxon>
        <taxon>Kickxellomycetes</taxon>
        <taxon>Kickxellales</taxon>
        <taxon>Kickxellaceae</taxon>
        <taxon>Linderina</taxon>
    </lineage>
</organism>
<evidence type="ECO:0000256" key="5">
    <source>
        <dbReference type="ARBA" id="ARBA00023034"/>
    </source>
</evidence>
<feature type="domain" description="Vps52 coiled-coil" evidence="7">
    <location>
        <begin position="84"/>
        <end position="248"/>
    </location>
</feature>
<comment type="similarity">
    <text evidence="2">Belongs to the VPS52 family.</text>
</comment>
<reference evidence="9 10" key="1">
    <citation type="submission" date="2016-07" db="EMBL/GenBank/DDBJ databases">
        <title>Pervasive Adenine N6-methylation of Active Genes in Fungi.</title>
        <authorList>
            <consortium name="DOE Joint Genome Institute"/>
            <person name="Mondo S.J."/>
            <person name="Dannebaum R.O."/>
            <person name="Kuo R.C."/>
            <person name="Labutti K."/>
            <person name="Haridas S."/>
            <person name="Kuo A."/>
            <person name="Salamov A."/>
            <person name="Ahrendt S.R."/>
            <person name="Lipzen A."/>
            <person name="Sullivan W."/>
            <person name="Andreopoulos W.B."/>
            <person name="Clum A."/>
            <person name="Lindquist E."/>
            <person name="Daum C."/>
            <person name="Ramamoorthy G.K."/>
            <person name="Gryganskyi A."/>
            <person name="Culley D."/>
            <person name="Magnuson J.K."/>
            <person name="James T.Y."/>
            <person name="O'Malley M.A."/>
            <person name="Stajich J.E."/>
            <person name="Spatafora J.W."/>
            <person name="Visel A."/>
            <person name="Grigoriev I.V."/>
        </authorList>
    </citation>
    <scope>NUCLEOTIDE SEQUENCE [LARGE SCALE GENOMIC DNA]</scope>
    <source>
        <strain evidence="9 10">ATCC 12442</strain>
    </source>
</reference>
<protein>
    <submittedName>
        <fullName evidence="9">Vps52-domain-containing protein</fullName>
    </submittedName>
</protein>
<dbReference type="Pfam" id="PF20655">
    <property type="entry name" value="Vps52_C"/>
    <property type="match status" value="1"/>
</dbReference>
<evidence type="ECO:0000256" key="6">
    <source>
        <dbReference type="SAM" id="Coils"/>
    </source>
</evidence>
<dbReference type="RefSeq" id="XP_040745006.1">
    <property type="nucleotide sequence ID" value="XM_040889476.1"/>
</dbReference>
<dbReference type="PANTHER" id="PTHR14190:SF7">
    <property type="entry name" value="VACUOLAR PROTEIN SORTING-ASSOCIATED PROTEIN 52 HOMOLOG"/>
    <property type="match status" value="1"/>
</dbReference>
<dbReference type="GO" id="GO:0000938">
    <property type="term" value="C:GARP complex"/>
    <property type="evidence" value="ECO:0007669"/>
    <property type="project" value="TreeGrafter"/>
</dbReference>
<accession>A0A1Y1WD87</accession>
<gene>
    <name evidence="9" type="ORF">DL89DRAFT_277907</name>
</gene>
<dbReference type="InterPro" id="IPR048361">
    <property type="entry name" value="Vps52_C"/>
</dbReference>